<protein>
    <submittedName>
        <fullName evidence="3">ABC transporter substrate-binding protein</fullName>
    </submittedName>
</protein>
<feature type="chain" id="PRO_5014757214" evidence="2">
    <location>
        <begin position="22"/>
        <end position="321"/>
    </location>
</feature>
<accession>A0A2N8KHU3</accession>
<keyword evidence="2" id="KW-0732">Signal</keyword>
<comment type="caution">
    <text evidence="3">The sequence shown here is derived from an EMBL/GenBank/DDBJ whole genome shotgun (WGS) entry which is preliminary data.</text>
</comment>
<reference evidence="3 4" key="1">
    <citation type="submission" date="2018-01" db="EMBL/GenBank/DDBJ databases">
        <title>The draft genome of an aniline degradation strain ANB-1.</title>
        <authorList>
            <person name="Zhang L."/>
            <person name="Jiang J."/>
        </authorList>
    </citation>
    <scope>NUCLEOTIDE SEQUENCE [LARGE SCALE GENOMIC DNA]</scope>
    <source>
        <strain evidence="3 4">ANB-1</strain>
    </source>
</reference>
<evidence type="ECO:0000256" key="2">
    <source>
        <dbReference type="SAM" id="SignalP"/>
    </source>
</evidence>
<keyword evidence="4" id="KW-1185">Reference proteome</keyword>
<dbReference type="SUPFAM" id="SSF53850">
    <property type="entry name" value="Periplasmic binding protein-like II"/>
    <property type="match status" value="1"/>
</dbReference>
<comment type="similarity">
    <text evidence="1">Belongs to the UPF0065 (bug) family.</text>
</comment>
<organism evidence="3 4">
    <name type="scientific">Achromobacter pulmonis</name>
    <dbReference type="NCBI Taxonomy" id="1389932"/>
    <lineage>
        <taxon>Bacteria</taxon>
        <taxon>Pseudomonadati</taxon>
        <taxon>Pseudomonadota</taxon>
        <taxon>Betaproteobacteria</taxon>
        <taxon>Burkholderiales</taxon>
        <taxon>Alcaligenaceae</taxon>
        <taxon>Achromobacter</taxon>
    </lineage>
</organism>
<proteinExistence type="inferred from homology"/>
<dbReference type="PANTHER" id="PTHR42928">
    <property type="entry name" value="TRICARBOXYLATE-BINDING PROTEIN"/>
    <property type="match status" value="1"/>
</dbReference>
<dbReference type="Pfam" id="PF03401">
    <property type="entry name" value="TctC"/>
    <property type="match status" value="1"/>
</dbReference>
<name>A0A2N8KHU3_9BURK</name>
<evidence type="ECO:0000313" key="4">
    <source>
        <dbReference type="Proteomes" id="UP000235994"/>
    </source>
</evidence>
<dbReference type="InterPro" id="IPR005064">
    <property type="entry name" value="BUG"/>
</dbReference>
<feature type="signal peptide" evidence="2">
    <location>
        <begin position="1"/>
        <end position="21"/>
    </location>
</feature>
<dbReference type="CDD" id="cd13578">
    <property type="entry name" value="PBP2_Bug27"/>
    <property type="match status" value="1"/>
</dbReference>
<dbReference type="RefSeq" id="WP_102774123.1">
    <property type="nucleotide sequence ID" value="NZ_POQS01000004.1"/>
</dbReference>
<evidence type="ECO:0000313" key="3">
    <source>
        <dbReference type="EMBL" id="PND33019.1"/>
    </source>
</evidence>
<dbReference type="InterPro" id="IPR042100">
    <property type="entry name" value="Bug_dom1"/>
</dbReference>
<dbReference type="PANTHER" id="PTHR42928:SF5">
    <property type="entry name" value="BLR1237 PROTEIN"/>
    <property type="match status" value="1"/>
</dbReference>
<gene>
    <name evidence="3" type="ORF">C1I89_18750</name>
</gene>
<dbReference type="Proteomes" id="UP000235994">
    <property type="component" value="Unassembled WGS sequence"/>
</dbReference>
<dbReference type="PIRSF" id="PIRSF017082">
    <property type="entry name" value="YflP"/>
    <property type="match status" value="1"/>
</dbReference>
<sequence length="321" mass="33468">MKWLSHCLAAALLCAGAAAQAQDYPARPVNIVVPFTPGGVTDVMTRQIAAKLQDDLGQPVVVVNKPGAGTMIASAYVAKAPADGYTLLMAASSLGIAPSLYKNTANYDPVKDFQPVSLIASVPHILVTGKQVQASSVKDLIATLKKDGRAATFASSGNGTSNHLEGELFAALTGLKMTHIPYKGSVPALTSVAGGEVDMLFVDIAAAQPFLDSGKVRPLAVTTKTRSAVLPELPTVEESGLPGYDAMPWLGIVAPAGTPPAVVERLQASLQKMKAAPDIQQQFRKMGLDGQFTRPDAFGAFIVSDSAKWAELIRKSGASAE</sequence>
<evidence type="ECO:0000256" key="1">
    <source>
        <dbReference type="ARBA" id="ARBA00006987"/>
    </source>
</evidence>
<dbReference type="Gene3D" id="3.40.190.150">
    <property type="entry name" value="Bordetella uptake gene, domain 1"/>
    <property type="match status" value="1"/>
</dbReference>
<dbReference type="EMBL" id="POQS01000004">
    <property type="protein sequence ID" value="PND33019.1"/>
    <property type="molecule type" value="Genomic_DNA"/>
</dbReference>
<dbReference type="Gene3D" id="3.40.190.10">
    <property type="entry name" value="Periplasmic binding protein-like II"/>
    <property type="match status" value="1"/>
</dbReference>
<dbReference type="AlphaFoldDB" id="A0A2N8KHU3"/>